<dbReference type="EMBL" id="PVQB02000235">
    <property type="protein sequence ID" value="KAF4340517.1"/>
    <property type="molecule type" value="Genomic_DNA"/>
</dbReference>
<dbReference type="OrthoDB" id="5395715at2759"/>
<protein>
    <submittedName>
        <fullName evidence="1">Uncharacterized protein</fullName>
    </submittedName>
</protein>
<sequence>MSYLEEFETAWSDPKNTAITTPDSDVNATIAKHYIVDKPFTYTKTQLWDMEIKKAHHPDKYLRHLVQPGSLQILDHSKDGQFEYFIRITEQRTWKDPEVYATVIERVCLDHANQNAIFLGVPEITLHDGTRLSSGEDLGRELIRKEL</sequence>
<gene>
    <name evidence="1" type="ORF">FBEOM_5555</name>
</gene>
<evidence type="ECO:0000313" key="2">
    <source>
        <dbReference type="Proteomes" id="UP000730481"/>
    </source>
</evidence>
<reference evidence="1" key="1">
    <citation type="journal article" date="2017" name="Mycologia">
        <title>Fusarium algeriense, sp. nov., a novel toxigenic crown rot pathogen of durum wheat from Algeria is nested in the Fusarium burgessii species complex.</title>
        <authorList>
            <person name="Laraba I."/>
            <person name="Keddad A."/>
            <person name="Boureghda H."/>
            <person name="Abdallah N."/>
            <person name="Vaughan M.M."/>
            <person name="Proctor R.H."/>
            <person name="Busman M."/>
            <person name="O'Donnell K."/>
        </authorList>
    </citation>
    <scope>NUCLEOTIDE SEQUENCE</scope>
    <source>
        <strain evidence="1">NRRL 25174</strain>
    </source>
</reference>
<reference evidence="1" key="2">
    <citation type="submission" date="2020-02" db="EMBL/GenBank/DDBJ databases">
        <title>Identification and distribution of gene clusters putatively required for synthesis of sphingolipid metabolism inhibitors in phylogenetically diverse species of the filamentous fungus Fusarium.</title>
        <authorList>
            <person name="Kim H.-S."/>
            <person name="Busman M."/>
            <person name="Brown D.W."/>
            <person name="Divon H."/>
            <person name="Uhlig S."/>
            <person name="Proctor R.H."/>
        </authorList>
    </citation>
    <scope>NUCLEOTIDE SEQUENCE</scope>
    <source>
        <strain evidence="1">NRRL 25174</strain>
    </source>
</reference>
<keyword evidence="2" id="KW-1185">Reference proteome</keyword>
<comment type="caution">
    <text evidence="1">The sequence shown here is derived from an EMBL/GenBank/DDBJ whole genome shotgun (WGS) entry which is preliminary data.</text>
</comment>
<dbReference type="Proteomes" id="UP000730481">
    <property type="component" value="Unassembled WGS sequence"/>
</dbReference>
<evidence type="ECO:0000313" key="1">
    <source>
        <dbReference type="EMBL" id="KAF4340517.1"/>
    </source>
</evidence>
<name>A0A9P5AKQ9_9HYPO</name>
<organism evidence="1 2">
    <name type="scientific">Fusarium beomiforme</name>
    <dbReference type="NCBI Taxonomy" id="44412"/>
    <lineage>
        <taxon>Eukaryota</taxon>
        <taxon>Fungi</taxon>
        <taxon>Dikarya</taxon>
        <taxon>Ascomycota</taxon>
        <taxon>Pezizomycotina</taxon>
        <taxon>Sordariomycetes</taxon>
        <taxon>Hypocreomycetidae</taxon>
        <taxon>Hypocreales</taxon>
        <taxon>Nectriaceae</taxon>
        <taxon>Fusarium</taxon>
        <taxon>Fusarium burgessii species complex</taxon>
    </lineage>
</organism>
<proteinExistence type="predicted"/>
<accession>A0A9P5AKQ9</accession>
<dbReference type="AlphaFoldDB" id="A0A9P5AKQ9"/>